<dbReference type="Proteomes" id="UP000018721">
    <property type="component" value="Unassembled WGS sequence"/>
</dbReference>
<gene>
    <name evidence="1" type="ORF">F443_22914</name>
</gene>
<dbReference type="EMBL" id="ANIZ01004627">
    <property type="protein sequence ID" value="ETI29968.1"/>
    <property type="molecule type" value="Genomic_DNA"/>
</dbReference>
<dbReference type="AlphaFoldDB" id="V9DUH4"/>
<protein>
    <submittedName>
        <fullName evidence="1">Uncharacterized protein</fullName>
    </submittedName>
</protein>
<reference evidence="1 2" key="1">
    <citation type="submission" date="2013-11" db="EMBL/GenBank/DDBJ databases">
        <title>The Genome Sequence of Phytophthora parasitica P1569.</title>
        <authorList>
            <consortium name="The Broad Institute Genomics Platform"/>
            <person name="Russ C."/>
            <person name="Tyler B."/>
            <person name="Panabieres F."/>
            <person name="Shan W."/>
            <person name="Tripathy S."/>
            <person name="Grunwald N."/>
            <person name="Machado M."/>
            <person name="Johnson C.S."/>
            <person name="Arredondo F."/>
            <person name="Hong C."/>
            <person name="Coffey M."/>
            <person name="Young S.K."/>
            <person name="Zeng Q."/>
            <person name="Gargeya S."/>
            <person name="Fitzgerald M."/>
            <person name="Abouelleil A."/>
            <person name="Alvarado L."/>
            <person name="Chapman S.B."/>
            <person name="Gainer-Dewar J."/>
            <person name="Goldberg J."/>
            <person name="Griggs A."/>
            <person name="Gujja S."/>
            <person name="Hansen M."/>
            <person name="Howarth C."/>
            <person name="Imamovic A."/>
            <person name="Ireland A."/>
            <person name="Larimer J."/>
            <person name="McCowan C."/>
            <person name="Murphy C."/>
            <person name="Pearson M."/>
            <person name="Poon T.W."/>
            <person name="Priest M."/>
            <person name="Roberts A."/>
            <person name="Saif S."/>
            <person name="Shea T."/>
            <person name="Sykes S."/>
            <person name="Wortman J."/>
            <person name="Nusbaum C."/>
            <person name="Birren B."/>
        </authorList>
    </citation>
    <scope>NUCLEOTIDE SEQUENCE [LARGE SCALE GENOMIC DNA]</scope>
    <source>
        <strain evidence="1 2">P1569</strain>
    </source>
</reference>
<keyword evidence="2" id="KW-1185">Reference proteome</keyword>
<organism evidence="1 2">
    <name type="scientific">Phytophthora nicotianae P1569</name>
    <dbReference type="NCBI Taxonomy" id="1317065"/>
    <lineage>
        <taxon>Eukaryota</taxon>
        <taxon>Sar</taxon>
        <taxon>Stramenopiles</taxon>
        <taxon>Oomycota</taxon>
        <taxon>Peronosporomycetes</taxon>
        <taxon>Peronosporales</taxon>
        <taxon>Peronosporaceae</taxon>
        <taxon>Phytophthora</taxon>
    </lineage>
</organism>
<dbReference type="HOGENOM" id="CLU_3225811_0_0_1"/>
<name>V9DUH4_PHYNI</name>
<evidence type="ECO:0000313" key="1">
    <source>
        <dbReference type="EMBL" id="ETI29968.1"/>
    </source>
</evidence>
<accession>V9DUH4</accession>
<proteinExistence type="predicted"/>
<sequence length="44" mass="5125">MSVQTLQTQHLLAKTTSLVSYLSRPRRTKKVRDNVTRVTCTRIH</sequence>
<evidence type="ECO:0000313" key="2">
    <source>
        <dbReference type="Proteomes" id="UP000018721"/>
    </source>
</evidence>
<comment type="caution">
    <text evidence="1">The sequence shown here is derived from an EMBL/GenBank/DDBJ whole genome shotgun (WGS) entry which is preliminary data.</text>
</comment>